<dbReference type="EC" id="7.1.1.2" evidence="3 15"/>
<dbReference type="CTD" id="4541"/>
<evidence type="ECO:0000256" key="7">
    <source>
        <dbReference type="ARBA" id="ARBA00022692"/>
    </source>
</evidence>
<keyword evidence="12 15" id="KW-0496">Mitochondrion</keyword>
<evidence type="ECO:0000256" key="9">
    <source>
        <dbReference type="ARBA" id="ARBA00022982"/>
    </source>
</evidence>
<keyword evidence="7 15" id="KW-0812">Transmembrane</keyword>
<sequence>MIYIILSMIFLLNMIMIFTTNPIPMGLTLMIQTILIAIFMGNIFSSFWFSYILVLIFLGGLLVLFIYVASLASNEMFTISFKFLIPMGFLIFISFIPMMDNTIFPLKNKSSDISQSLYEMNYLLQNSLSKFYLWPTLLSTIILIMYLLFTLVAVVNITKMDQGPLRMQL</sequence>
<keyword evidence="8 15" id="KW-1278">Translocase</keyword>
<geneLocation type="mitochondrion" evidence="16"/>
<keyword evidence="15" id="KW-0830">Ubiquinone</keyword>
<dbReference type="GeneID" id="15822185"/>
<dbReference type="RefSeq" id="YP_008080729.1">
    <property type="nucleotide sequence ID" value="NC_021384.1"/>
</dbReference>
<feature type="transmembrane region" description="Helical" evidence="15">
    <location>
        <begin position="47"/>
        <end position="69"/>
    </location>
</feature>
<keyword evidence="5 15" id="KW-0813">Transport</keyword>
<evidence type="ECO:0000256" key="8">
    <source>
        <dbReference type="ARBA" id="ARBA00022967"/>
    </source>
</evidence>
<comment type="catalytic activity">
    <reaction evidence="14 15">
        <text>a ubiquinone + NADH + 5 H(+)(in) = a ubiquinol + NAD(+) + 4 H(+)(out)</text>
        <dbReference type="Rhea" id="RHEA:29091"/>
        <dbReference type="Rhea" id="RHEA-COMP:9565"/>
        <dbReference type="Rhea" id="RHEA-COMP:9566"/>
        <dbReference type="ChEBI" id="CHEBI:15378"/>
        <dbReference type="ChEBI" id="CHEBI:16389"/>
        <dbReference type="ChEBI" id="CHEBI:17976"/>
        <dbReference type="ChEBI" id="CHEBI:57540"/>
        <dbReference type="ChEBI" id="CHEBI:57945"/>
        <dbReference type="EC" id="7.1.1.2"/>
    </reaction>
</comment>
<proteinExistence type="inferred from homology"/>
<comment type="similarity">
    <text evidence="2 15">Belongs to the complex I subunit 6 family.</text>
</comment>
<organism evidence="16">
    <name type="scientific">Songmachilis xinxiangensis</name>
    <dbReference type="NCBI Taxonomy" id="1224734"/>
    <lineage>
        <taxon>Eukaryota</taxon>
        <taxon>Metazoa</taxon>
        <taxon>Ecdysozoa</taxon>
        <taxon>Arthropoda</taxon>
        <taxon>Hexapoda</taxon>
        <taxon>Insecta</taxon>
        <taxon>Monocondylia</taxon>
        <taxon>Archaeognatha</taxon>
        <taxon>Machilidae</taxon>
        <taxon>Songmachilis</taxon>
    </lineage>
</organism>
<evidence type="ECO:0000256" key="5">
    <source>
        <dbReference type="ARBA" id="ARBA00022448"/>
    </source>
</evidence>
<keyword evidence="13 15" id="KW-0472">Membrane</keyword>
<feature type="transmembrane region" description="Helical" evidence="15">
    <location>
        <begin position="131"/>
        <end position="157"/>
    </location>
</feature>
<accession>R4IKJ4</accession>
<keyword evidence="9 15" id="KW-0249">Electron transport</keyword>
<evidence type="ECO:0000256" key="13">
    <source>
        <dbReference type="ARBA" id="ARBA00023136"/>
    </source>
</evidence>
<name>R4IKJ4_9INSE</name>
<evidence type="ECO:0000256" key="2">
    <source>
        <dbReference type="ARBA" id="ARBA00005698"/>
    </source>
</evidence>
<evidence type="ECO:0000256" key="12">
    <source>
        <dbReference type="ARBA" id="ARBA00023128"/>
    </source>
</evidence>
<dbReference type="GO" id="GO:0031966">
    <property type="term" value="C:mitochondrial membrane"/>
    <property type="evidence" value="ECO:0007669"/>
    <property type="project" value="UniProtKB-SubCell"/>
</dbReference>
<feature type="transmembrane region" description="Helical" evidence="15">
    <location>
        <begin position="12"/>
        <end position="41"/>
    </location>
</feature>
<dbReference type="PANTHER" id="PTHR11435:SF1">
    <property type="entry name" value="NADH-UBIQUINONE OXIDOREDUCTASE CHAIN 6"/>
    <property type="match status" value="1"/>
</dbReference>
<dbReference type="Pfam" id="PF00499">
    <property type="entry name" value="Oxidored_q3"/>
    <property type="match status" value="1"/>
</dbReference>
<evidence type="ECO:0000256" key="14">
    <source>
        <dbReference type="ARBA" id="ARBA00049551"/>
    </source>
</evidence>
<keyword evidence="10 15" id="KW-1133">Transmembrane helix</keyword>
<evidence type="ECO:0000256" key="4">
    <source>
        <dbReference type="ARBA" id="ARBA00021095"/>
    </source>
</evidence>
<dbReference type="InterPro" id="IPR050269">
    <property type="entry name" value="ComplexI_Subunit6"/>
</dbReference>
<evidence type="ECO:0000256" key="10">
    <source>
        <dbReference type="ARBA" id="ARBA00022989"/>
    </source>
</evidence>
<dbReference type="InterPro" id="IPR001457">
    <property type="entry name" value="NADH_UbQ/plastoQ_OxRdtase_su6"/>
</dbReference>
<dbReference type="GO" id="GO:0008137">
    <property type="term" value="F:NADH dehydrogenase (ubiquinone) activity"/>
    <property type="evidence" value="ECO:0007669"/>
    <property type="project" value="UniProtKB-EC"/>
</dbReference>
<evidence type="ECO:0000256" key="11">
    <source>
        <dbReference type="ARBA" id="ARBA00023027"/>
    </source>
</evidence>
<comment type="function">
    <text evidence="15">Core subunit of the mitochondrial membrane respiratory chain NADH dehydrogenase (Complex I) which catalyzes electron transfer from NADH through the respiratory chain, using ubiquinone as an electron acceptor. Essential for the catalytic activity and assembly of complex I.</text>
</comment>
<evidence type="ECO:0000256" key="6">
    <source>
        <dbReference type="ARBA" id="ARBA00022660"/>
    </source>
</evidence>
<keyword evidence="6 15" id="KW-0679">Respiratory chain</keyword>
<dbReference type="EMBL" id="JX308221">
    <property type="protein sequence ID" value="AFQ07911.1"/>
    <property type="molecule type" value="Genomic_DNA"/>
</dbReference>
<comment type="subcellular location">
    <subcellularLocation>
        <location evidence="1 15">Mitochondrion membrane</location>
        <topology evidence="1 15">Multi-pass membrane protein</topology>
    </subcellularLocation>
</comment>
<gene>
    <name evidence="16" type="primary">ND6</name>
</gene>
<evidence type="ECO:0000313" key="16">
    <source>
        <dbReference type="EMBL" id="AFQ07911.1"/>
    </source>
</evidence>
<evidence type="ECO:0000256" key="1">
    <source>
        <dbReference type="ARBA" id="ARBA00004225"/>
    </source>
</evidence>
<protein>
    <recommendedName>
        <fullName evidence="4 15">NADH-ubiquinone oxidoreductase chain 6</fullName>
        <ecNumber evidence="3 15">7.1.1.2</ecNumber>
    </recommendedName>
</protein>
<keyword evidence="11 15" id="KW-0520">NAD</keyword>
<dbReference type="AlphaFoldDB" id="R4IKJ4"/>
<evidence type="ECO:0000256" key="3">
    <source>
        <dbReference type="ARBA" id="ARBA00012944"/>
    </source>
</evidence>
<evidence type="ECO:0000256" key="15">
    <source>
        <dbReference type="RuleBase" id="RU004430"/>
    </source>
</evidence>
<dbReference type="PANTHER" id="PTHR11435">
    <property type="entry name" value="NADH UBIQUINONE OXIDOREDUCTASE SUBUNIT ND6"/>
    <property type="match status" value="1"/>
</dbReference>
<reference evidence="16" key="1">
    <citation type="journal article" date="2013" name="Mitochondrial DNA">
        <title>The complete mitochondrial genome of the Bristletail Songmachilis xinxiangensis (Archaeognatha: Machilidae).</title>
        <authorList>
            <person name="He K."/>
            <person name="Zhang J.Y."/>
            <person name="Deng K.Z."/>
            <person name="Chen Z."/>
        </authorList>
    </citation>
    <scope>NUCLEOTIDE SEQUENCE</scope>
    <source>
        <strain evidence="16">XX120-YTS</strain>
    </source>
</reference>
<feature type="transmembrane region" description="Helical" evidence="15">
    <location>
        <begin position="81"/>
        <end position="99"/>
    </location>
</feature>